<evidence type="ECO:0000313" key="2">
    <source>
        <dbReference type="EMBL" id="UYV72163.1"/>
    </source>
</evidence>
<feature type="region of interest" description="Disordered" evidence="1">
    <location>
        <begin position="1"/>
        <end position="34"/>
    </location>
</feature>
<evidence type="ECO:0000313" key="3">
    <source>
        <dbReference type="Proteomes" id="UP001235939"/>
    </source>
</evidence>
<evidence type="ECO:0000256" key="1">
    <source>
        <dbReference type="SAM" id="MobiDB-lite"/>
    </source>
</evidence>
<proteinExistence type="predicted"/>
<accession>A0ABY6KWU6</accession>
<name>A0ABY6KWU6_9ARAC</name>
<organism evidence="2 3">
    <name type="scientific">Cordylochernes scorpioides</name>
    <dbReference type="NCBI Taxonomy" id="51811"/>
    <lineage>
        <taxon>Eukaryota</taxon>
        <taxon>Metazoa</taxon>
        <taxon>Ecdysozoa</taxon>
        <taxon>Arthropoda</taxon>
        <taxon>Chelicerata</taxon>
        <taxon>Arachnida</taxon>
        <taxon>Pseudoscorpiones</taxon>
        <taxon>Cheliferoidea</taxon>
        <taxon>Chernetidae</taxon>
        <taxon>Cordylochernes</taxon>
    </lineage>
</organism>
<keyword evidence="3" id="KW-1185">Reference proteome</keyword>
<sequence length="122" mass="13786">MPNMALENPKASTSPDEMKKRRPKCRLPQGPPLKTRKQLNDLLERVPNDILDQPEFEGLERSEILEALATVPGLKKLQEKMGDEQKTVLTRVAEMLVEALPNSHSAIYKRLMAVRALTRSAQ</sequence>
<gene>
    <name evidence="2" type="ORF">LAZ67_9002048</name>
</gene>
<reference evidence="2 3" key="1">
    <citation type="submission" date="2022-01" db="EMBL/GenBank/DDBJ databases">
        <title>A chromosomal length assembly of Cordylochernes scorpioides.</title>
        <authorList>
            <person name="Zeh D."/>
            <person name="Zeh J."/>
        </authorList>
    </citation>
    <scope>NUCLEOTIDE SEQUENCE [LARGE SCALE GENOMIC DNA]</scope>
    <source>
        <strain evidence="2">IN4F17</strain>
        <tissue evidence="2">Whole Body</tissue>
    </source>
</reference>
<dbReference type="EMBL" id="CP092871">
    <property type="protein sequence ID" value="UYV72163.1"/>
    <property type="molecule type" value="Genomic_DNA"/>
</dbReference>
<protein>
    <submittedName>
        <fullName evidence="2">Uncharacterized protein</fullName>
    </submittedName>
</protein>
<dbReference type="Proteomes" id="UP001235939">
    <property type="component" value="Chromosome 09"/>
</dbReference>